<sequence length="60" mass="6555">MMTPSMLPYGLRTVAWAAMLTATPAALAVNRVPVPPAFTVRDDPAVCYWNAREGRSMMPC</sequence>
<keyword evidence="3" id="KW-1185">Reference proteome</keyword>
<dbReference type="EMBL" id="JACIDH010000001">
    <property type="protein sequence ID" value="MBB3878326.1"/>
    <property type="molecule type" value="Genomic_DNA"/>
</dbReference>
<proteinExistence type="predicted"/>
<evidence type="ECO:0000313" key="2">
    <source>
        <dbReference type="EMBL" id="MBB3878326.1"/>
    </source>
</evidence>
<dbReference type="AlphaFoldDB" id="A0A7W6F218"/>
<feature type="signal peptide" evidence="1">
    <location>
        <begin position="1"/>
        <end position="28"/>
    </location>
</feature>
<reference evidence="2 3" key="1">
    <citation type="submission" date="2020-08" db="EMBL/GenBank/DDBJ databases">
        <title>Genomic Encyclopedia of Type Strains, Phase IV (KMG-IV): sequencing the most valuable type-strain genomes for metagenomic binning, comparative biology and taxonomic classification.</title>
        <authorList>
            <person name="Goeker M."/>
        </authorList>
    </citation>
    <scope>NUCLEOTIDE SEQUENCE [LARGE SCALE GENOMIC DNA]</scope>
    <source>
        <strain evidence="2 3">DSM 19512</strain>
    </source>
</reference>
<feature type="chain" id="PRO_5030626409" evidence="1">
    <location>
        <begin position="29"/>
        <end position="60"/>
    </location>
</feature>
<keyword evidence="1" id="KW-0732">Signal</keyword>
<evidence type="ECO:0000256" key="1">
    <source>
        <dbReference type="SAM" id="SignalP"/>
    </source>
</evidence>
<organism evidence="2 3">
    <name type="scientific">Sphingomonas pseudosanguinis</name>
    <dbReference type="NCBI Taxonomy" id="413712"/>
    <lineage>
        <taxon>Bacteria</taxon>
        <taxon>Pseudomonadati</taxon>
        <taxon>Pseudomonadota</taxon>
        <taxon>Alphaproteobacteria</taxon>
        <taxon>Sphingomonadales</taxon>
        <taxon>Sphingomonadaceae</taxon>
        <taxon>Sphingomonas</taxon>
    </lineage>
</organism>
<protein>
    <submittedName>
        <fullName evidence="2">Uncharacterized protein</fullName>
    </submittedName>
</protein>
<accession>A0A7W6F218</accession>
<name>A0A7W6F218_9SPHN</name>
<evidence type="ECO:0000313" key="3">
    <source>
        <dbReference type="Proteomes" id="UP000538670"/>
    </source>
</evidence>
<dbReference type="Proteomes" id="UP000538670">
    <property type="component" value="Unassembled WGS sequence"/>
</dbReference>
<gene>
    <name evidence="2" type="ORF">GGR48_000729</name>
</gene>
<comment type="caution">
    <text evidence="2">The sequence shown here is derived from an EMBL/GenBank/DDBJ whole genome shotgun (WGS) entry which is preliminary data.</text>
</comment>
<dbReference type="RefSeq" id="WP_206362547.1">
    <property type="nucleotide sequence ID" value="NZ_JAFHKV010000030.1"/>
</dbReference>